<accession>A0A9D4KAH5</accession>
<evidence type="ECO:0000313" key="2">
    <source>
        <dbReference type="Proteomes" id="UP000828390"/>
    </source>
</evidence>
<feature type="non-terminal residue" evidence="1">
    <location>
        <position position="90"/>
    </location>
</feature>
<keyword evidence="2" id="KW-1185">Reference proteome</keyword>
<proteinExistence type="predicted"/>
<dbReference type="EMBL" id="JAIWYP010000004">
    <property type="protein sequence ID" value="KAH3835960.1"/>
    <property type="molecule type" value="Genomic_DNA"/>
</dbReference>
<dbReference type="AlphaFoldDB" id="A0A9D4KAH5"/>
<evidence type="ECO:0000313" key="1">
    <source>
        <dbReference type="EMBL" id="KAH3835960.1"/>
    </source>
</evidence>
<dbReference type="Proteomes" id="UP000828390">
    <property type="component" value="Unassembled WGS sequence"/>
</dbReference>
<sequence length="90" mass="10526">ETKCYHWLKDLNMMYQFNVQRTRVVKTQTEVASPNCVISENREQKPEATNTTCEECSNSVTKTREMLISSRERNAILRDISKNLEELLSL</sequence>
<comment type="caution">
    <text evidence="1">The sequence shown here is derived from an EMBL/GenBank/DDBJ whole genome shotgun (WGS) entry which is preliminary data.</text>
</comment>
<reference evidence="1" key="1">
    <citation type="journal article" date="2019" name="bioRxiv">
        <title>The Genome of the Zebra Mussel, Dreissena polymorpha: A Resource for Invasive Species Research.</title>
        <authorList>
            <person name="McCartney M.A."/>
            <person name="Auch B."/>
            <person name="Kono T."/>
            <person name="Mallez S."/>
            <person name="Zhang Y."/>
            <person name="Obille A."/>
            <person name="Becker A."/>
            <person name="Abrahante J.E."/>
            <person name="Garbe J."/>
            <person name="Badalamenti J.P."/>
            <person name="Herman A."/>
            <person name="Mangelson H."/>
            <person name="Liachko I."/>
            <person name="Sullivan S."/>
            <person name="Sone E.D."/>
            <person name="Koren S."/>
            <person name="Silverstein K.A.T."/>
            <person name="Beckman K.B."/>
            <person name="Gohl D.M."/>
        </authorList>
    </citation>
    <scope>NUCLEOTIDE SEQUENCE</scope>
    <source>
        <strain evidence="1">Duluth1</strain>
        <tissue evidence="1">Whole animal</tissue>
    </source>
</reference>
<gene>
    <name evidence="1" type="ORF">DPMN_109329</name>
</gene>
<name>A0A9D4KAH5_DREPO</name>
<organism evidence="1 2">
    <name type="scientific">Dreissena polymorpha</name>
    <name type="common">Zebra mussel</name>
    <name type="synonym">Mytilus polymorpha</name>
    <dbReference type="NCBI Taxonomy" id="45954"/>
    <lineage>
        <taxon>Eukaryota</taxon>
        <taxon>Metazoa</taxon>
        <taxon>Spiralia</taxon>
        <taxon>Lophotrochozoa</taxon>
        <taxon>Mollusca</taxon>
        <taxon>Bivalvia</taxon>
        <taxon>Autobranchia</taxon>
        <taxon>Heteroconchia</taxon>
        <taxon>Euheterodonta</taxon>
        <taxon>Imparidentia</taxon>
        <taxon>Neoheterodontei</taxon>
        <taxon>Myida</taxon>
        <taxon>Dreissenoidea</taxon>
        <taxon>Dreissenidae</taxon>
        <taxon>Dreissena</taxon>
    </lineage>
</organism>
<reference evidence="1" key="2">
    <citation type="submission" date="2020-11" db="EMBL/GenBank/DDBJ databases">
        <authorList>
            <person name="McCartney M.A."/>
            <person name="Auch B."/>
            <person name="Kono T."/>
            <person name="Mallez S."/>
            <person name="Becker A."/>
            <person name="Gohl D.M."/>
            <person name="Silverstein K.A.T."/>
            <person name="Koren S."/>
            <person name="Bechman K.B."/>
            <person name="Herman A."/>
            <person name="Abrahante J.E."/>
            <person name="Garbe J."/>
        </authorList>
    </citation>
    <scope>NUCLEOTIDE SEQUENCE</scope>
    <source>
        <strain evidence="1">Duluth1</strain>
        <tissue evidence="1">Whole animal</tissue>
    </source>
</reference>
<protein>
    <submittedName>
        <fullName evidence="1">Uncharacterized protein</fullName>
    </submittedName>
</protein>